<dbReference type="Proteomes" id="UP000313231">
    <property type="component" value="Unassembled WGS sequence"/>
</dbReference>
<evidence type="ECO:0000313" key="4">
    <source>
        <dbReference type="Proteomes" id="UP000313231"/>
    </source>
</evidence>
<dbReference type="GO" id="GO:0019380">
    <property type="term" value="P:3-phenylpropionate catabolic process"/>
    <property type="evidence" value="ECO:0007669"/>
    <property type="project" value="TreeGrafter"/>
</dbReference>
<keyword evidence="2" id="KW-0560">Oxidoreductase</keyword>
<comment type="caution">
    <text evidence="3">The sequence shown here is derived from an EMBL/GenBank/DDBJ whole genome shotgun (WGS) entry which is preliminary data.</text>
</comment>
<comment type="similarity">
    <text evidence="1">Belongs to the bacterial ring-hydroxylating dioxygenase beta subunit family.</text>
</comment>
<dbReference type="InterPro" id="IPR000391">
    <property type="entry name" value="Rng_hydr_dOase-bsu"/>
</dbReference>
<gene>
    <name evidence="3" type="ORF">FHP29_16895</name>
</gene>
<organism evidence="3 4">
    <name type="scientific">Nocardioides albidus</name>
    <dbReference type="NCBI Taxonomy" id="1517589"/>
    <lineage>
        <taxon>Bacteria</taxon>
        <taxon>Bacillati</taxon>
        <taxon>Actinomycetota</taxon>
        <taxon>Actinomycetes</taxon>
        <taxon>Propionibacteriales</taxon>
        <taxon>Nocardioidaceae</taxon>
        <taxon>Nocardioides</taxon>
    </lineage>
</organism>
<proteinExistence type="inferred from homology"/>
<dbReference type="GO" id="GO:0016491">
    <property type="term" value="F:oxidoreductase activity"/>
    <property type="evidence" value="ECO:0007669"/>
    <property type="project" value="UniProtKB-KW"/>
</dbReference>
<dbReference type="Pfam" id="PF00866">
    <property type="entry name" value="Ring_hydroxyl_B"/>
    <property type="match status" value="1"/>
</dbReference>
<sequence length="175" mass="19247">MTEAATTLPAAGTLSITDPRVIRAIELVWREATLLDAKDYHAWEALYADDGIYVVPIDRDADSFDDRLNMVYDDARMRSMRVVRMTEGFAIAAVDAATTVRTVSRFVPTTVTDDEVSLKAAQILVAFKRGRHDFWAGDVDYVVRLGADAGADRLVRKVVRLIDAEGAVPAAGFLL</sequence>
<evidence type="ECO:0008006" key="5">
    <source>
        <dbReference type="Google" id="ProtNLM"/>
    </source>
</evidence>
<dbReference type="Gene3D" id="3.10.450.50">
    <property type="match status" value="1"/>
</dbReference>
<reference evidence="3 4" key="1">
    <citation type="journal article" date="2016" name="Int. J. Syst. Evol. Microbiol.">
        <title>Nocardioides albidus sp. nov., an actinobacterium isolated from garden soil.</title>
        <authorList>
            <person name="Singh H."/>
            <person name="Du J."/>
            <person name="Trinh H."/>
            <person name="Won K."/>
            <person name="Yang J.E."/>
            <person name="Yin C."/>
            <person name="Kook M."/>
            <person name="Yi T.H."/>
        </authorList>
    </citation>
    <scope>NUCLEOTIDE SEQUENCE [LARGE SCALE GENOMIC DNA]</scope>
    <source>
        <strain evidence="3 4">CCTCC AB 2015297</strain>
    </source>
</reference>
<keyword evidence="4" id="KW-1185">Reference proteome</keyword>
<evidence type="ECO:0000313" key="3">
    <source>
        <dbReference type="EMBL" id="TNM37493.1"/>
    </source>
</evidence>
<dbReference type="RefSeq" id="WP_139624040.1">
    <property type="nucleotide sequence ID" value="NZ_VDMP01000026.1"/>
</dbReference>
<dbReference type="SUPFAM" id="SSF54427">
    <property type="entry name" value="NTF2-like"/>
    <property type="match status" value="1"/>
</dbReference>
<dbReference type="InterPro" id="IPR032710">
    <property type="entry name" value="NTF2-like_dom_sf"/>
</dbReference>
<name>A0A5C4VNK6_9ACTN</name>
<dbReference type="AlphaFoldDB" id="A0A5C4VNK6"/>
<dbReference type="PANTHER" id="PTHR41534">
    <property type="entry name" value="BLR3401 PROTEIN"/>
    <property type="match status" value="1"/>
</dbReference>
<protein>
    <recommendedName>
        <fullName evidence="5">Aromatic-ring-hydroxylating dioxygenase subunit beta</fullName>
    </recommendedName>
</protein>
<dbReference type="EMBL" id="VDMP01000026">
    <property type="protein sequence ID" value="TNM37493.1"/>
    <property type="molecule type" value="Genomic_DNA"/>
</dbReference>
<dbReference type="PANTHER" id="PTHR41534:SF2">
    <property type="entry name" value="3-PHENYLPROPIONATE_CINNAMIC ACID DIOXYGENASE SUBUNIT BETA"/>
    <property type="match status" value="1"/>
</dbReference>
<evidence type="ECO:0000256" key="2">
    <source>
        <dbReference type="ARBA" id="ARBA00023002"/>
    </source>
</evidence>
<accession>A0A5C4VNK6</accession>
<dbReference type="OrthoDB" id="3212009at2"/>
<evidence type="ECO:0000256" key="1">
    <source>
        <dbReference type="ARBA" id="ARBA00009570"/>
    </source>
</evidence>